<dbReference type="InterPro" id="IPR006522">
    <property type="entry name" value="Phage_virion_morphogenesis"/>
</dbReference>
<evidence type="ECO:0000313" key="2">
    <source>
        <dbReference type="Proteomes" id="UP000255515"/>
    </source>
</evidence>
<accession>A0A380ZV79</accession>
<dbReference type="Pfam" id="PF05069">
    <property type="entry name" value="Phage_tail_S"/>
    <property type="match status" value="1"/>
</dbReference>
<organism evidence="1 2">
    <name type="scientific">Bergeyella zoohelcum</name>
    <dbReference type="NCBI Taxonomy" id="1015"/>
    <lineage>
        <taxon>Bacteria</taxon>
        <taxon>Pseudomonadati</taxon>
        <taxon>Bacteroidota</taxon>
        <taxon>Flavobacteriia</taxon>
        <taxon>Flavobacteriales</taxon>
        <taxon>Weeksellaceae</taxon>
        <taxon>Bergeyella</taxon>
    </lineage>
</organism>
<protein>
    <submittedName>
        <fullName evidence="1">Mu-like prophage protein gpG</fullName>
    </submittedName>
</protein>
<dbReference type="EMBL" id="UFTJ01000005">
    <property type="protein sequence ID" value="SUV53251.1"/>
    <property type="molecule type" value="Genomic_DNA"/>
</dbReference>
<name>A0A380ZV79_9FLAO</name>
<reference evidence="1 2" key="1">
    <citation type="submission" date="2018-06" db="EMBL/GenBank/DDBJ databases">
        <authorList>
            <consortium name="Pathogen Informatics"/>
            <person name="Doyle S."/>
        </authorList>
    </citation>
    <scope>NUCLEOTIDE SEQUENCE [LARGE SCALE GENOMIC DNA]</scope>
    <source>
        <strain evidence="1 2">NCTC11661</strain>
    </source>
</reference>
<dbReference type="AlphaFoldDB" id="A0A380ZV79"/>
<gene>
    <name evidence="1" type="ORF">NCTC11661_02400</name>
</gene>
<evidence type="ECO:0000313" key="1">
    <source>
        <dbReference type="EMBL" id="SUV53251.1"/>
    </source>
</evidence>
<dbReference type="RefSeq" id="WP_002665190.1">
    <property type="nucleotide sequence ID" value="NZ_UFTJ01000005.1"/>
</dbReference>
<dbReference type="Proteomes" id="UP000255515">
    <property type="component" value="Unassembled WGS sequence"/>
</dbReference>
<sequence length="179" mass="20563">MAKKLEDVFEKIQKPLAEALRRLPPILGNEVVNFAHDNFDRQSFNGIPWQKRKNPTKWGKRDDEGRSLLVKTGRLRRSIRVAEILENRVKIVAGGADVPYARVHNEGSKGMVTQYVNPFTRRGKKGKTESVNGFFRTINQNIPKRQFISGDKDSPELAYRLKKIVNEEFRKAFNQAKGI</sequence>
<proteinExistence type="predicted"/>